<dbReference type="GO" id="GO:0140662">
    <property type="term" value="F:ATP-dependent protein folding chaperone"/>
    <property type="evidence" value="ECO:0007669"/>
    <property type="project" value="InterPro"/>
</dbReference>
<evidence type="ECO:0000313" key="8">
    <source>
        <dbReference type="Proteomes" id="UP000001918"/>
    </source>
</evidence>
<protein>
    <submittedName>
        <fullName evidence="7">ATP-binding region ATPase domain protein</fullName>
    </submittedName>
</protein>
<evidence type="ECO:0000256" key="4">
    <source>
        <dbReference type="ARBA" id="ARBA00023186"/>
    </source>
</evidence>
<dbReference type="GO" id="GO:0005524">
    <property type="term" value="F:ATP binding"/>
    <property type="evidence" value="ECO:0007669"/>
    <property type="project" value="UniProtKB-KW"/>
</dbReference>
<dbReference type="InterPro" id="IPR003594">
    <property type="entry name" value="HATPase_dom"/>
</dbReference>
<evidence type="ECO:0000313" key="7">
    <source>
        <dbReference type="EMBL" id="ACY96092.1"/>
    </source>
</evidence>
<dbReference type="PRINTS" id="PR00775">
    <property type="entry name" value="HEATSHOCK90"/>
</dbReference>
<dbReference type="SMART" id="SM00387">
    <property type="entry name" value="HATPase_c"/>
    <property type="match status" value="1"/>
</dbReference>
<name>D1A3G7_THECD</name>
<dbReference type="Pfam" id="PF13589">
    <property type="entry name" value="HATPase_c_3"/>
    <property type="match status" value="1"/>
</dbReference>
<dbReference type="Gene3D" id="3.30.565.10">
    <property type="entry name" value="Histidine kinase-like ATPase, C-terminal domain"/>
    <property type="match status" value="1"/>
</dbReference>
<accession>D1A3G7</accession>
<dbReference type="GO" id="GO:0051082">
    <property type="term" value="F:unfolded protein binding"/>
    <property type="evidence" value="ECO:0007669"/>
    <property type="project" value="InterPro"/>
</dbReference>
<keyword evidence="4" id="KW-0143">Chaperone</keyword>
<dbReference type="InterPro" id="IPR020568">
    <property type="entry name" value="Ribosomal_Su5_D2-typ_SF"/>
</dbReference>
<feature type="domain" description="Histidine kinase/HSP90-like ATPase" evidence="6">
    <location>
        <begin position="23"/>
        <end position="165"/>
    </location>
</feature>
<keyword evidence="3 5" id="KW-0067">ATP-binding</keyword>
<dbReference type="HOGENOM" id="CLU_028672_0_0_11"/>
<evidence type="ECO:0000256" key="1">
    <source>
        <dbReference type="ARBA" id="ARBA00008239"/>
    </source>
</evidence>
<feature type="binding site" evidence="5">
    <location>
        <position position="34"/>
    </location>
    <ligand>
        <name>ATP</name>
        <dbReference type="ChEBI" id="CHEBI:30616"/>
    </ligand>
</feature>
<dbReference type="STRING" id="471852.Tcur_0495"/>
<dbReference type="GO" id="GO:0016887">
    <property type="term" value="F:ATP hydrolysis activity"/>
    <property type="evidence" value="ECO:0007669"/>
    <property type="project" value="InterPro"/>
</dbReference>
<feature type="binding site" evidence="5">
    <location>
        <position position="30"/>
    </location>
    <ligand>
        <name>ATP</name>
        <dbReference type="ChEBI" id="CHEBI:30616"/>
    </ligand>
</feature>
<dbReference type="InterPro" id="IPR020575">
    <property type="entry name" value="Hsp90_N"/>
</dbReference>
<proteinExistence type="inferred from homology"/>
<reference evidence="7 8" key="1">
    <citation type="journal article" date="2011" name="Stand. Genomic Sci.">
        <title>Complete genome sequence of Thermomonospora curvata type strain (B9).</title>
        <authorList>
            <person name="Chertkov O."/>
            <person name="Sikorski J."/>
            <person name="Nolan M."/>
            <person name="Lapidus A."/>
            <person name="Lucas S."/>
            <person name="Del Rio T.G."/>
            <person name="Tice H."/>
            <person name="Cheng J.F."/>
            <person name="Goodwin L."/>
            <person name="Pitluck S."/>
            <person name="Liolios K."/>
            <person name="Ivanova N."/>
            <person name="Mavromatis K."/>
            <person name="Mikhailova N."/>
            <person name="Ovchinnikova G."/>
            <person name="Pati A."/>
            <person name="Chen A."/>
            <person name="Palaniappan K."/>
            <person name="Djao O.D."/>
            <person name="Land M."/>
            <person name="Hauser L."/>
            <person name="Chang Y.J."/>
            <person name="Jeffries C.D."/>
            <person name="Brettin T."/>
            <person name="Han C."/>
            <person name="Detter J.C."/>
            <person name="Rohde M."/>
            <person name="Goker M."/>
            <person name="Woyke T."/>
            <person name="Bristow J."/>
            <person name="Eisen J.A."/>
            <person name="Markowitz V."/>
            <person name="Hugenholtz P."/>
            <person name="Klenk H.P."/>
            <person name="Kyrpides N.C."/>
        </authorList>
    </citation>
    <scope>NUCLEOTIDE SEQUENCE [LARGE SCALE GENOMIC DNA]</scope>
    <source>
        <strain evidence="8">ATCC 19995 / DSM 43183 / JCM 3096 / KCTC 9072 / NBRC 15933 / NCIMB 10081 / Henssen B9</strain>
    </source>
</reference>
<feature type="binding site" evidence="5">
    <location>
        <position position="66"/>
    </location>
    <ligand>
        <name>ATP</name>
        <dbReference type="ChEBI" id="CHEBI:30616"/>
    </ligand>
</feature>
<dbReference type="Proteomes" id="UP000001918">
    <property type="component" value="Chromosome"/>
</dbReference>
<dbReference type="RefSeq" id="WP_012850876.1">
    <property type="nucleotide sequence ID" value="NC_013510.1"/>
</dbReference>
<evidence type="ECO:0000256" key="3">
    <source>
        <dbReference type="ARBA" id="ARBA00022840"/>
    </source>
</evidence>
<dbReference type="InterPro" id="IPR001404">
    <property type="entry name" value="Hsp90_fam"/>
</dbReference>
<gene>
    <name evidence="7" type="ordered locus">Tcur_0495</name>
</gene>
<keyword evidence="8" id="KW-1185">Reference proteome</keyword>
<dbReference type="NCBIfam" id="NF010683">
    <property type="entry name" value="PRK14083.1"/>
    <property type="match status" value="1"/>
</dbReference>
<dbReference type="EMBL" id="CP001738">
    <property type="protein sequence ID" value="ACY96092.1"/>
    <property type="molecule type" value="Genomic_DNA"/>
</dbReference>
<dbReference type="Gene3D" id="3.30.230.80">
    <property type="match status" value="1"/>
</dbReference>
<dbReference type="AlphaFoldDB" id="D1A3G7"/>
<feature type="binding site" evidence="5">
    <location>
        <position position="155"/>
    </location>
    <ligand>
        <name>ATP</name>
        <dbReference type="ChEBI" id="CHEBI:30616"/>
    </ligand>
</feature>
<dbReference type="InterPro" id="IPR036890">
    <property type="entry name" value="HATPase_C_sf"/>
</dbReference>
<sequence length="598" mass="66464">MRHSFSVDVRGVVDLLSRHLYRSPRAYLRELLQNAVDALSAHTPADPLVRIEPPSVTGDGTLRVHDNGVGLTEEQVHELLATIGRSAKRDELGFARQEFLGQFGIGLLSCFLVADEVEVVTRSAAVPDAATVRWLGHCDGHYTVEPAGPRPEPGTTVTLRARPGAAQWLSEETVTELACEFGRFLPYPVQVAGRTVTEGEPPWLVSHPDPRARREALLRYADRALGMQPLDVVELSVPAAGLSGVAFVLPEAVSPSARPAHRVYLKRMLLGDRVERLLPDWAFFVRCVVNATELRPTADREQLYEDDLLEETRQALGEQIRAWLVRLAATSPARLRRFLQVHHLGVKAMAVHDIEMLRLVDRWLELETSDGDMTAAEFRRRHGRIRYTTDAEEFAQLAAVAAAQGVGLINGGYTYEAEILNRLPLLDPDIDVAPLDPAELTTRMDVLDPQTELVVRDFLEVARTALERLGCEPVIRAYQPVGLPVLLLESRQAERRAEHRSALESAVGAWADLLDDIAGEEDRPARQARPQLVFNYNNPLVRRMTGVGDPLLVRLTVEALYGHALLQSRRPMRPADTAVLNRSFLGLVEWAMHNTSEG</sequence>
<keyword evidence="2 5" id="KW-0547">Nucleotide-binding</keyword>
<organism evidence="7 8">
    <name type="scientific">Thermomonospora curvata (strain ATCC 19995 / DSM 43183 / JCM 3096 / KCTC 9072 / NBRC 15933 / NCIMB 10081 / Henssen B9)</name>
    <dbReference type="NCBI Taxonomy" id="471852"/>
    <lineage>
        <taxon>Bacteria</taxon>
        <taxon>Bacillati</taxon>
        <taxon>Actinomycetota</taxon>
        <taxon>Actinomycetes</taxon>
        <taxon>Streptosporangiales</taxon>
        <taxon>Thermomonosporaceae</taxon>
        <taxon>Thermomonospora</taxon>
    </lineage>
</organism>
<dbReference type="KEGG" id="tcu:Tcur_0495"/>
<dbReference type="SUPFAM" id="SSF55874">
    <property type="entry name" value="ATPase domain of HSP90 chaperone/DNA topoisomerase II/histidine kinase"/>
    <property type="match status" value="1"/>
</dbReference>
<dbReference type="SUPFAM" id="SSF54211">
    <property type="entry name" value="Ribosomal protein S5 domain 2-like"/>
    <property type="match status" value="1"/>
</dbReference>
<comment type="similarity">
    <text evidence="1">Belongs to the heat shock protein 90 family.</text>
</comment>
<dbReference type="PANTHER" id="PTHR11528">
    <property type="entry name" value="HEAT SHOCK PROTEIN 90 FAMILY MEMBER"/>
    <property type="match status" value="1"/>
</dbReference>
<evidence type="ECO:0000259" key="6">
    <source>
        <dbReference type="SMART" id="SM00387"/>
    </source>
</evidence>
<dbReference type="eggNOG" id="COG0326">
    <property type="taxonomic scope" value="Bacteria"/>
</dbReference>
<dbReference type="OrthoDB" id="9802640at2"/>
<evidence type="ECO:0000256" key="5">
    <source>
        <dbReference type="PIRSR" id="PIRSR002583-1"/>
    </source>
</evidence>
<dbReference type="PIRSF" id="PIRSF002583">
    <property type="entry name" value="Hsp90"/>
    <property type="match status" value="1"/>
</dbReference>
<evidence type="ECO:0000256" key="2">
    <source>
        <dbReference type="ARBA" id="ARBA00022741"/>
    </source>
</evidence>